<organism evidence="8 9">
    <name type="scientific">Kryptolebias marmoratus</name>
    <name type="common">Mangrove killifish</name>
    <name type="synonym">Rivulus marmoratus</name>
    <dbReference type="NCBI Taxonomy" id="37003"/>
    <lineage>
        <taxon>Eukaryota</taxon>
        <taxon>Metazoa</taxon>
        <taxon>Chordata</taxon>
        <taxon>Craniata</taxon>
        <taxon>Vertebrata</taxon>
        <taxon>Euteleostomi</taxon>
        <taxon>Actinopterygii</taxon>
        <taxon>Neopterygii</taxon>
        <taxon>Teleostei</taxon>
        <taxon>Neoteleostei</taxon>
        <taxon>Acanthomorphata</taxon>
        <taxon>Ovalentaria</taxon>
        <taxon>Atherinomorphae</taxon>
        <taxon>Cyprinodontiformes</taxon>
        <taxon>Rivulidae</taxon>
        <taxon>Kryptolebias</taxon>
    </lineage>
</organism>
<feature type="region of interest" description="Disordered" evidence="6">
    <location>
        <begin position="1175"/>
        <end position="1202"/>
    </location>
</feature>
<evidence type="ECO:0000259" key="7">
    <source>
        <dbReference type="PROSITE" id="PS51893"/>
    </source>
</evidence>
<dbReference type="GO" id="GO:0032060">
    <property type="term" value="P:bleb assembly"/>
    <property type="evidence" value="ECO:0007669"/>
    <property type="project" value="Ensembl"/>
</dbReference>
<feature type="domain" description="A kinase-anchoring proteins AKAP-5 and AKAP-12 calmodulin (CaM)-binding" evidence="7">
    <location>
        <begin position="653"/>
        <end position="673"/>
    </location>
</feature>
<feature type="compositionally biased region" description="Basic and acidic residues" evidence="6">
    <location>
        <begin position="1277"/>
        <end position="1299"/>
    </location>
</feature>
<dbReference type="KEGG" id="kmr:108240096"/>
<evidence type="ECO:0000313" key="8">
    <source>
        <dbReference type="Ensembl" id="ENSKMAP00000012702.1"/>
    </source>
</evidence>
<dbReference type="GO" id="GO:0007165">
    <property type="term" value="P:signal transduction"/>
    <property type="evidence" value="ECO:0007669"/>
    <property type="project" value="TreeGrafter"/>
</dbReference>
<feature type="compositionally biased region" description="Low complexity" evidence="6">
    <location>
        <begin position="821"/>
        <end position="838"/>
    </location>
</feature>
<evidence type="ECO:0000256" key="5">
    <source>
        <dbReference type="ARBA" id="ARBA00023288"/>
    </source>
</evidence>
<feature type="region of interest" description="Disordered" evidence="6">
    <location>
        <begin position="1"/>
        <end position="122"/>
    </location>
</feature>
<feature type="compositionally biased region" description="Basic and acidic residues" evidence="6">
    <location>
        <begin position="1054"/>
        <end position="1068"/>
    </location>
</feature>
<keyword evidence="4" id="KW-0472">Membrane</keyword>
<feature type="compositionally biased region" description="Basic and acidic residues" evidence="6">
    <location>
        <begin position="366"/>
        <end position="380"/>
    </location>
</feature>
<dbReference type="STRING" id="37003.ENSKMAP00000012702"/>
<feature type="compositionally biased region" description="Low complexity" evidence="6">
    <location>
        <begin position="739"/>
        <end position="755"/>
    </location>
</feature>
<dbReference type="InterPro" id="IPR028540">
    <property type="entry name" value="AKAP12"/>
</dbReference>
<dbReference type="GO" id="GO:0051018">
    <property type="term" value="F:protein kinase A binding"/>
    <property type="evidence" value="ECO:0007669"/>
    <property type="project" value="InterPro"/>
</dbReference>
<proteinExistence type="predicted"/>
<dbReference type="OrthoDB" id="8931760at2759"/>
<feature type="compositionally biased region" description="Basic and acidic residues" evidence="6">
    <location>
        <begin position="171"/>
        <end position="190"/>
    </location>
</feature>
<feature type="region of interest" description="Disordered" evidence="6">
    <location>
        <begin position="162"/>
        <end position="849"/>
    </location>
</feature>
<evidence type="ECO:0000256" key="4">
    <source>
        <dbReference type="ARBA" id="ARBA00023136"/>
    </source>
</evidence>
<dbReference type="GO" id="GO:0000902">
    <property type="term" value="P:cell morphogenesis"/>
    <property type="evidence" value="ECO:0007669"/>
    <property type="project" value="Ensembl"/>
</dbReference>
<evidence type="ECO:0000256" key="1">
    <source>
        <dbReference type="ARBA" id="ARBA00004635"/>
    </source>
</evidence>
<dbReference type="GO" id="GO:0035024">
    <property type="term" value="P:negative regulation of Rho protein signal transduction"/>
    <property type="evidence" value="ECO:0007669"/>
    <property type="project" value="Ensembl"/>
</dbReference>
<feature type="compositionally biased region" description="Basic and acidic residues" evidence="6">
    <location>
        <begin position="1092"/>
        <end position="1101"/>
    </location>
</feature>
<dbReference type="PANTHER" id="PTHR23209:SF4">
    <property type="entry name" value="A-KINASE ANCHOR PROTEIN 12"/>
    <property type="match status" value="1"/>
</dbReference>
<sequence>MGAQNSSQRDGKSQEDASASASASGGELSAEVKGLQDAKPLEKNGQISSLTSLNGHSEDNTLAEVGQPDGVTVAQKEEAPDATETVQVEGAPQVNGEKMEKESPEAIEISPVEEKVTEEKPDNANEVGFKKIFSIVGLKFTLKKDKSDEADPVKLLIVKDKEAEEVIEAEEPAKDKEAEEKATAEEKTADTEAEAADAQPAEAANEEVKEEGAEKETETTSPTKETGMSSFRKLFSGGLFSNLRKKTSIKKTKEEEEKEAAVKEEAAKAEGAAAEEKEEKDAAEQETTSDATEKETQEEKAATDEETKEENVVTEQEAKEEKSETQAEEKPESKPKEEAPSTQTEAKSDPTPEEKDDASAATESTTETKQEDQKEEEKVPAEATAEAEPQPSQEKSKPHGSPLKKLFTGAGLKKLSTKRQKNKKESESKPTESGEQVVEQLQSSNESEEAPKADSGTSSPEASGEHAVSAEGNQNESGQETEGELSSDGEKKKDGVIASFRKLVSPKKYAKRSSDSEDEGANDKMAKSATLSSSESAPLAEKAAEEKETKEDNAAEEEPMTENTEKLTSSTEEPKKKMDTSVSWEALMCMGGPKKRTRKTSDSDDEETKAEEEPAGAAAAEGKEEDKTEDAEVPSQSPENEEVILPAPEPVRESPWSTLKRLVMPKTKAKSEEKPEEPADQVQADAETQKEESSFSLRKLFHGRRKKVDKQSSTDQGSGEEDSDTPAVVPLSEYEEPAEAGQEAPAEPAAVQAKASADDRSPSWIPAVVEDDKHDQLSDIPEEVENSATPKSVDTDIADDEAEDQAALPKGPSSTGRRLSTAEVKPVTPAPAAATSPVPQGPRTQTAGELVSGIEAQVSEIPAQISVALQDAPLDVASADTEPEQETESAACVTKAILEPHVQSKAVAICTGLEAKETEDAPLEQLAEPTVESVGPLSDAAGVEVAVEQKSEESEAAAATEEPVLKAQVHQVQTLELEPVAEQIADQVADVQAASESYEAEIEKVGAVSTENSVVIQPAVLELNSPQSVVVDPIAPATETAVCTQTVEVSEMTVETKEGNVDTERCSADGENTPAEEVTQALAQEGSAAVCDTKDDTKEPEAAVPAETPGEENAVITDTSVLVAPGDGEANKETIQEEKTEKVDVEDREIETQSAVIAEAVIKDAIDKVLEDVPQPEKSTAAVPTPVKATVTTEGETDSAAEPVVITETPVPVICEKPASKSPQLLRVAMEITENVPLEVTQDIQEKEDEEEEPKGSLKMAEEVQVSEGSVMEEEVTEIKAETDGETEPQKEESKESGEAVKSQLEGNKSEEKSEKVHEVHMPTQVVLQSAEEAEEPPVEVETAEELDKDGSNAGAASEETRRRNKLSDLQEEAQEEASGEAAAPSQDTQEAAPEPEKTPAATCAEVMAQVMEVIEEAVKEIEPVSTEITAAS</sequence>
<dbReference type="InterPro" id="IPR001573">
    <property type="entry name" value="AKAP_WSK"/>
</dbReference>
<keyword evidence="2" id="KW-0597">Phosphoprotein</keyword>
<dbReference type="CTD" id="567365"/>
<dbReference type="OMA" id="KGTERGH"/>
<dbReference type="GO" id="GO:0010739">
    <property type="term" value="P:positive regulation of protein kinase A signaling"/>
    <property type="evidence" value="ECO:0007669"/>
    <property type="project" value="InterPro"/>
</dbReference>
<feature type="compositionally biased region" description="Low complexity" evidence="6">
    <location>
        <begin position="1380"/>
        <end position="1403"/>
    </location>
</feature>
<dbReference type="Proteomes" id="UP000264800">
    <property type="component" value="Unplaced"/>
</dbReference>
<feature type="region of interest" description="Disordered" evidence="6">
    <location>
        <begin position="1234"/>
        <end position="1403"/>
    </location>
</feature>
<protein>
    <submittedName>
        <fullName evidence="8">A kinase (PRKA) anchor protein 12b</fullName>
    </submittedName>
</protein>
<feature type="compositionally biased region" description="Polar residues" evidence="6">
    <location>
        <begin position="45"/>
        <end position="55"/>
    </location>
</feature>
<keyword evidence="5" id="KW-0449">Lipoprotein</keyword>
<feature type="compositionally biased region" description="Basic residues" evidence="6">
    <location>
        <begin position="699"/>
        <end position="708"/>
    </location>
</feature>
<feature type="compositionally biased region" description="Basic and acidic residues" evidence="6">
    <location>
        <begin position="291"/>
        <end position="339"/>
    </location>
</feature>
<evidence type="ECO:0000256" key="2">
    <source>
        <dbReference type="ARBA" id="ARBA00022553"/>
    </source>
</evidence>
<dbReference type="Ensembl" id="ENSKMAT00000012887.1">
    <property type="protein sequence ID" value="ENSKMAP00000012702.1"/>
    <property type="gene ID" value="ENSKMAG00000009529.1"/>
</dbReference>
<feature type="compositionally biased region" description="Low complexity" evidence="6">
    <location>
        <begin position="17"/>
        <end position="31"/>
    </location>
</feature>
<feature type="compositionally biased region" description="Basic and acidic residues" evidence="6">
    <location>
        <begin position="112"/>
        <end position="122"/>
    </location>
</feature>
<feature type="region of interest" description="Disordered" evidence="6">
    <location>
        <begin position="1053"/>
        <end position="1074"/>
    </location>
</feature>
<feature type="compositionally biased region" description="Acidic residues" evidence="6">
    <location>
        <begin position="603"/>
        <end position="614"/>
    </location>
</feature>
<feature type="compositionally biased region" description="Basic and acidic residues" evidence="6">
    <location>
        <begin position="1129"/>
        <end position="1145"/>
    </location>
</feature>
<feature type="compositionally biased region" description="Basic and acidic residues" evidence="6">
    <location>
        <begin position="1359"/>
        <end position="1369"/>
    </location>
</feature>
<feature type="compositionally biased region" description="Acidic residues" evidence="6">
    <location>
        <begin position="1332"/>
        <end position="1348"/>
    </location>
</feature>
<accession>A0A3Q3FI59</accession>
<dbReference type="GO" id="GO:0009887">
    <property type="term" value="P:animal organ morphogenesis"/>
    <property type="evidence" value="ECO:0007669"/>
    <property type="project" value="Ensembl"/>
</dbReference>
<feature type="compositionally biased region" description="Polar residues" evidence="6">
    <location>
        <begin position="433"/>
        <end position="445"/>
    </location>
</feature>
<feature type="compositionally biased region" description="Basic and acidic residues" evidence="6">
    <location>
        <begin position="1308"/>
        <end position="1321"/>
    </location>
</feature>
<reference evidence="8" key="2">
    <citation type="submission" date="2025-09" db="UniProtKB">
        <authorList>
            <consortium name="Ensembl"/>
        </authorList>
    </citation>
    <scope>IDENTIFICATION</scope>
</reference>
<keyword evidence="9" id="KW-1185">Reference proteome</keyword>
<comment type="subcellular location">
    <subcellularLocation>
        <location evidence="1">Membrane</location>
        <topology evidence="1">Lipid-anchor</topology>
    </subcellularLocation>
</comment>
<feature type="compositionally biased region" description="Low complexity" evidence="6">
    <location>
        <begin position="1180"/>
        <end position="1193"/>
    </location>
</feature>
<dbReference type="PROSITE" id="PS51893">
    <property type="entry name" value="AKAP_CAM_BD"/>
    <property type="match status" value="2"/>
</dbReference>
<dbReference type="GO" id="GO:0060028">
    <property type="term" value="P:convergent extension involved in axis elongation"/>
    <property type="evidence" value="ECO:0007669"/>
    <property type="project" value="Ensembl"/>
</dbReference>
<feature type="compositionally biased region" description="Acidic residues" evidence="6">
    <location>
        <begin position="1370"/>
        <end position="1379"/>
    </location>
</feature>
<dbReference type="GO" id="GO:1904969">
    <property type="term" value="P:slow muscle cell migration"/>
    <property type="evidence" value="ECO:0007669"/>
    <property type="project" value="Ensembl"/>
</dbReference>
<dbReference type="GO" id="GO:0070121">
    <property type="term" value="P:Kupffer's vesicle development"/>
    <property type="evidence" value="ECO:0007669"/>
    <property type="project" value="Ensembl"/>
</dbReference>
<dbReference type="GeneTree" id="ENSGT00730000111244"/>
<dbReference type="GO" id="GO:0048471">
    <property type="term" value="C:perinuclear region of cytoplasm"/>
    <property type="evidence" value="ECO:0007669"/>
    <property type="project" value="Ensembl"/>
</dbReference>
<evidence type="ECO:0000256" key="3">
    <source>
        <dbReference type="ARBA" id="ARBA00022860"/>
    </source>
</evidence>
<feature type="region of interest" description="Disordered" evidence="6">
    <location>
        <begin position="1086"/>
        <end position="1147"/>
    </location>
</feature>
<keyword evidence="3" id="KW-0112">Calmodulin-binding</keyword>
<feature type="domain" description="A kinase-anchoring proteins AKAP-5 and AKAP-12 calmodulin (CaM)-binding" evidence="7">
    <location>
        <begin position="494"/>
        <end position="514"/>
    </location>
</feature>
<evidence type="ECO:0000256" key="6">
    <source>
        <dbReference type="SAM" id="MobiDB-lite"/>
    </source>
</evidence>
<name>A0A3Q3FI59_KRYMA</name>
<dbReference type="GO" id="GO:0055001">
    <property type="term" value="P:muscle cell development"/>
    <property type="evidence" value="ECO:0007669"/>
    <property type="project" value="Ensembl"/>
</dbReference>
<feature type="compositionally biased region" description="Basic and acidic residues" evidence="6">
    <location>
        <begin position="542"/>
        <end position="553"/>
    </location>
</feature>
<feature type="compositionally biased region" description="Basic and acidic residues" evidence="6">
    <location>
        <begin position="251"/>
        <end position="283"/>
    </location>
</feature>
<dbReference type="GeneID" id="108240096"/>
<reference evidence="8" key="1">
    <citation type="submission" date="2025-08" db="UniProtKB">
        <authorList>
            <consortium name="Ensembl"/>
        </authorList>
    </citation>
    <scope>IDENTIFICATION</scope>
</reference>
<feature type="compositionally biased region" description="Basic and acidic residues" evidence="6">
    <location>
        <begin position="206"/>
        <end position="218"/>
    </location>
</feature>
<dbReference type="GO" id="GO:0090036">
    <property type="term" value="P:regulation of protein kinase C signaling"/>
    <property type="evidence" value="ECO:0007669"/>
    <property type="project" value="InterPro"/>
</dbReference>
<feature type="compositionally biased region" description="Basic and acidic residues" evidence="6">
    <location>
        <begin position="423"/>
        <end position="432"/>
    </location>
</feature>
<feature type="compositionally biased region" description="Low complexity" evidence="6">
    <location>
        <begin position="527"/>
        <end position="541"/>
    </location>
</feature>
<dbReference type="RefSeq" id="XP_017278725.1">
    <property type="nucleotide sequence ID" value="XM_017423236.3"/>
</dbReference>
<dbReference type="GO" id="GO:0016020">
    <property type="term" value="C:membrane"/>
    <property type="evidence" value="ECO:0007669"/>
    <property type="project" value="UniProtKB-SubCell"/>
</dbReference>
<dbReference type="PANTHER" id="PTHR23209">
    <property type="entry name" value="A-KINASE ANCHOR PROTEIN 12"/>
    <property type="match status" value="1"/>
</dbReference>
<dbReference type="GO" id="GO:0005516">
    <property type="term" value="F:calmodulin binding"/>
    <property type="evidence" value="ECO:0007669"/>
    <property type="project" value="UniProtKB-KW"/>
</dbReference>
<evidence type="ECO:0000313" key="9">
    <source>
        <dbReference type="Proteomes" id="UP000264800"/>
    </source>
</evidence>